<keyword evidence="5" id="KW-0597">Phosphoprotein</keyword>
<dbReference type="AlphaFoldDB" id="A0A1T5HBK2"/>
<dbReference type="Pfam" id="PF02518">
    <property type="entry name" value="HATPase_c"/>
    <property type="match status" value="1"/>
</dbReference>
<dbReference type="Gene3D" id="1.10.287.130">
    <property type="match status" value="1"/>
</dbReference>
<evidence type="ECO:0000256" key="2">
    <source>
        <dbReference type="ARBA" id="ARBA00004236"/>
    </source>
</evidence>
<dbReference type="EC" id="2.7.13.3" evidence="3"/>
<dbReference type="InterPro" id="IPR000014">
    <property type="entry name" value="PAS"/>
</dbReference>
<gene>
    <name evidence="14" type="ORF">SAMN03080601_02216</name>
</gene>
<dbReference type="InterPro" id="IPR004358">
    <property type="entry name" value="Sig_transdc_His_kin-like_C"/>
</dbReference>
<keyword evidence="4" id="KW-1003">Cell membrane</keyword>
<dbReference type="SUPFAM" id="SSF55874">
    <property type="entry name" value="ATPase domain of HSP90 chaperone/DNA topoisomerase II/histidine kinase"/>
    <property type="match status" value="1"/>
</dbReference>
<keyword evidence="6" id="KW-0808">Transferase</keyword>
<reference evidence="14 15" key="1">
    <citation type="submission" date="2017-02" db="EMBL/GenBank/DDBJ databases">
        <authorList>
            <person name="Peterson S.W."/>
        </authorList>
    </citation>
    <scope>NUCLEOTIDE SEQUENCE [LARGE SCALE GENOMIC DNA]</scope>
    <source>
        <strain evidence="14 15">DSM 24412</strain>
    </source>
</reference>
<dbReference type="InterPro" id="IPR036097">
    <property type="entry name" value="HisK_dim/P_sf"/>
</dbReference>
<dbReference type="InterPro" id="IPR036890">
    <property type="entry name" value="HATPase_C_sf"/>
</dbReference>
<dbReference type="Pfam" id="PF13426">
    <property type="entry name" value="PAS_9"/>
    <property type="match status" value="1"/>
</dbReference>
<dbReference type="Gene3D" id="3.30.450.20">
    <property type="entry name" value="PAS domain"/>
    <property type="match status" value="1"/>
</dbReference>
<keyword evidence="7" id="KW-0547">Nucleotide-binding</keyword>
<evidence type="ECO:0000256" key="4">
    <source>
        <dbReference type="ARBA" id="ARBA00022475"/>
    </source>
</evidence>
<comment type="catalytic activity">
    <reaction evidence="1">
        <text>ATP + protein L-histidine = ADP + protein N-phospho-L-histidine.</text>
        <dbReference type="EC" id="2.7.13.3"/>
    </reaction>
</comment>
<dbReference type="InterPro" id="IPR003594">
    <property type="entry name" value="HATPase_dom"/>
</dbReference>
<dbReference type="Gene3D" id="3.30.565.10">
    <property type="entry name" value="Histidine kinase-like ATPase, C-terminal domain"/>
    <property type="match status" value="1"/>
</dbReference>
<evidence type="ECO:0000256" key="1">
    <source>
        <dbReference type="ARBA" id="ARBA00000085"/>
    </source>
</evidence>
<proteinExistence type="predicted"/>
<dbReference type="GO" id="GO:0005886">
    <property type="term" value="C:plasma membrane"/>
    <property type="evidence" value="ECO:0007669"/>
    <property type="project" value="UniProtKB-SubCell"/>
</dbReference>
<dbReference type="InterPro" id="IPR003661">
    <property type="entry name" value="HisK_dim/P_dom"/>
</dbReference>
<keyword evidence="12" id="KW-0812">Transmembrane</keyword>
<dbReference type="InterPro" id="IPR035965">
    <property type="entry name" value="PAS-like_dom_sf"/>
</dbReference>
<dbReference type="SUPFAM" id="SSF55785">
    <property type="entry name" value="PYP-like sensor domain (PAS domain)"/>
    <property type="match status" value="1"/>
</dbReference>
<protein>
    <recommendedName>
        <fullName evidence="3">histidine kinase</fullName>
        <ecNumber evidence="3">2.7.13.3</ecNumber>
    </recommendedName>
</protein>
<dbReference type="PROSITE" id="PS50109">
    <property type="entry name" value="HIS_KIN"/>
    <property type="match status" value="1"/>
</dbReference>
<comment type="subcellular location">
    <subcellularLocation>
        <location evidence="2">Cell membrane</location>
    </subcellularLocation>
</comment>
<dbReference type="InterPro" id="IPR050736">
    <property type="entry name" value="Sensor_HK_Regulatory"/>
</dbReference>
<dbReference type="RefSeq" id="WP_143255068.1">
    <property type="nucleotide sequence ID" value="NZ_CP021904.1"/>
</dbReference>
<keyword evidence="15" id="KW-1185">Reference proteome</keyword>
<evidence type="ECO:0000256" key="5">
    <source>
        <dbReference type="ARBA" id="ARBA00022553"/>
    </source>
</evidence>
<dbReference type="STRING" id="889453.SAMN03080601_02216"/>
<organism evidence="14 15">
    <name type="scientific">Alkalitalea saponilacus</name>
    <dbReference type="NCBI Taxonomy" id="889453"/>
    <lineage>
        <taxon>Bacteria</taxon>
        <taxon>Pseudomonadati</taxon>
        <taxon>Bacteroidota</taxon>
        <taxon>Bacteroidia</taxon>
        <taxon>Marinilabiliales</taxon>
        <taxon>Marinilabiliaceae</taxon>
        <taxon>Alkalitalea</taxon>
    </lineage>
</organism>
<name>A0A1T5HBK2_9BACT</name>
<dbReference type="EMBL" id="FUYV01000012">
    <property type="protein sequence ID" value="SKC18095.1"/>
    <property type="molecule type" value="Genomic_DNA"/>
</dbReference>
<dbReference type="Proteomes" id="UP000191055">
    <property type="component" value="Unassembled WGS sequence"/>
</dbReference>
<keyword evidence="8" id="KW-0418">Kinase</keyword>
<sequence length="436" mass="48833">MNIFLTILQLAGFRFWFTNLSITDTISGLPSNASVDLTRYFWIVVAIGMLFLISIAWAWTLNRQLRLLSSTKKESEDLFHIIFRETPSIVLISEFETGRLLKVNRAFEISSGYSAEEVLGISLEKTGLLTSLSDRDMMKNLLAKDGKITDQEYHFVDKSGEIRTGLVSATRIMYKNIPAAILVITDISKRKKLETELLNAKEQAIKSDKLKSAFLANMSHEIRTPMNVIVGFAELLTDQDLSDAERNEYVDHVKSNSYYLLDVINDIINISKIESGTVSVSRKEIDTNKLVEKLCSNFHFQARQKNLEFEFIKPDKSAVIYSDDVKIYQILSNILNNAIKFTMSGKVSFGYTVNQNNIEFKVEDTGCGFPEEKLDDVFERFIQVQTIPGVNNNGTGLGLPIAKAYAELLGGNISASSGPGKGSCFIVKLPLQNQGL</sequence>
<feature type="domain" description="Histidine kinase" evidence="13">
    <location>
        <begin position="217"/>
        <end position="433"/>
    </location>
</feature>
<keyword evidence="9" id="KW-0067">ATP-binding</keyword>
<evidence type="ECO:0000256" key="9">
    <source>
        <dbReference type="ARBA" id="ARBA00022840"/>
    </source>
</evidence>
<feature type="transmembrane region" description="Helical" evidence="12">
    <location>
        <begin position="39"/>
        <end position="59"/>
    </location>
</feature>
<dbReference type="PANTHER" id="PTHR43711">
    <property type="entry name" value="TWO-COMPONENT HISTIDINE KINASE"/>
    <property type="match status" value="1"/>
</dbReference>
<evidence type="ECO:0000313" key="14">
    <source>
        <dbReference type="EMBL" id="SKC18095.1"/>
    </source>
</evidence>
<keyword evidence="11 12" id="KW-0472">Membrane</keyword>
<dbReference type="CDD" id="cd00130">
    <property type="entry name" value="PAS"/>
    <property type="match status" value="1"/>
</dbReference>
<dbReference type="SMART" id="SM00388">
    <property type="entry name" value="HisKA"/>
    <property type="match status" value="1"/>
</dbReference>
<evidence type="ECO:0000313" key="15">
    <source>
        <dbReference type="Proteomes" id="UP000191055"/>
    </source>
</evidence>
<dbReference type="FunFam" id="3.30.565.10:FF:000023">
    <property type="entry name" value="PAS domain-containing sensor histidine kinase"/>
    <property type="match status" value="1"/>
</dbReference>
<dbReference type="PANTHER" id="PTHR43711:SF31">
    <property type="entry name" value="HISTIDINE KINASE"/>
    <property type="match status" value="1"/>
</dbReference>
<keyword evidence="10" id="KW-0902">Two-component regulatory system</keyword>
<evidence type="ECO:0000259" key="13">
    <source>
        <dbReference type="PROSITE" id="PS50109"/>
    </source>
</evidence>
<dbReference type="GO" id="GO:0005524">
    <property type="term" value="F:ATP binding"/>
    <property type="evidence" value="ECO:0007669"/>
    <property type="project" value="UniProtKB-KW"/>
</dbReference>
<dbReference type="InterPro" id="IPR005467">
    <property type="entry name" value="His_kinase_dom"/>
</dbReference>
<evidence type="ECO:0000256" key="12">
    <source>
        <dbReference type="SAM" id="Phobius"/>
    </source>
</evidence>
<dbReference type="NCBIfam" id="TIGR00229">
    <property type="entry name" value="sensory_box"/>
    <property type="match status" value="1"/>
</dbReference>
<evidence type="ECO:0000256" key="10">
    <source>
        <dbReference type="ARBA" id="ARBA00023012"/>
    </source>
</evidence>
<dbReference type="SMART" id="SM00387">
    <property type="entry name" value="HATPase_c"/>
    <property type="match status" value="1"/>
</dbReference>
<dbReference type="CDD" id="cd00082">
    <property type="entry name" value="HisKA"/>
    <property type="match status" value="1"/>
</dbReference>
<evidence type="ECO:0000256" key="6">
    <source>
        <dbReference type="ARBA" id="ARBA00022679"/>
    </source>
</evidence>
<evidence type="ECO:0000256" key="8">
    <source>
        <dbReference type="ARBA" id="ARBA00022777"/>
    </source>
</evidence>
<dbReference type="GO" id="GO:0000155">
    <property type="term" value="F:phosphorelay sensor kinase activity"/>
    <property type="evidence" value="ECO:0007669"/>
    <property type="project" value="InterPro"/>
</dbReference>
<dbReference type="PRINTS" id="PR00344">
    <property type="entry name" value="BCTRLSENSOR"/>
</dbReference>
<evidence type="ECO:0000256" key="7">
    <source>
        <dbReference type="ARBA" id="ARBA00022741"/>
    </source>
</evidence>
<evidence type="ECO:0000256" key="11">
    <source>
        <dbReference type="ARBA" id="ARBA00023136"/>
    </source>
</evidence>
<accession>A0A1T5HBK2</accession>
<keyword evidence="12" id="KW-1133">Transmembrane helix</keyword>
<dbReference type="SUPFAM" id="SSF47384">
    <property type="entry name" value="Homodimeric domain of signal transducing histidine kinase"/>
    <property type="match status" value="1"/>
</dbReference>
<dbReference type="Pfam" id="PF00512">
    <property type="entry name" value="HisKA"/>
    <property type="match status" value="1"/>
</dbReference>
<evidence type="ECO:0000256" key="3">
    <source>
        <dbReference type="ARBA" id="ARBA00012438"/>
    </source>
</evidence>
<dbReference type="OrthoDB" id="9796457at2"/>